<evidence type="ECO:0000256" key="1">
    <source>
        <dbReference type="SAM" id="Coils"/>
    </source>
</evidence>
<organism evidence="4 5">
    <name type="scientific">Halosimplex litoreum</name>
    <dbReference type="NCBI Taxonomy" id="1198301"/>
    <lineage>
        <taxon>Archaea</taxon>
        <taxon>Methanobacteriati</taxon>
        <taxon>Methanobacteriota</taxon>
        <taxon>Stenosarchaea group</taxon>
        <taxon>Halobacteria</taxon>
        <taxon>Halobacteriales</taxon>
        <taxon>Haloarculaceae</taxon>
        <taxon>Halosimplex</taxon>
    </lineage>
</organism>
<evidence type="ECO:0000313" key="5">
    <source>
        <dbReference type="Proteomes" id="UP000595001"/>
    </source>
</evidence>
<keyword evidence="2" id="KW-1133">Transmembrane helix</keyword>
<keyword evidence="2" id="KW-0812">Transmembrane</keyword>
<gene>
    <name evidence="4" type="ORF">I7X12_07805</name>
</gene>
<dbReference type="InterPro" id="IPR058677">
    <property type="entry name" value="ORF4_N"/>
</dbReference>
<sequence length="570" mass="61025">MKSKLNKLATIALALFVVVAGVPVAFSQPARADIGNQGCWDDVTTGALGITGGFGSLVQTGYSNWADPCWDYSVAGADAQTMSQDIYDDGVDVKTYKHEALTEVNNNLAQGAKDAARLEAKIAFANAIENNATKTEAVQAGKDAASEYYAGVQNRTLQMYVTHVVGVSDMKTDFYNNVGVYPTDSSLTTSESIEITIDGDGGSTAYPAEHVVSVNHSENLGIPSSDIVDANSDGYNDVQVTLVDGSTVTVNTFARYADFNSDGSYSQVGIDPTEAPSYGTAGWTYDVNYNSLGEKVFVDFEAYYTTFSEMESQHTEVQNGLGTASSGYLATAYDSINDGDLTTSDLFTPNEIMQLSLDESDIGSSMWQYLQYRYLGINGTAVTQAVTIDVHNGSTFAGTTLTENKTVSGYLFTENPPATTQNGSAVFQVNQTYETGTNGTGYTFIVYEEIQNEGTENETIVGKRAAFTGNYTVTKIVDTDTGEELDSAGYEDRSQETTDASKYVEEINALNEELKKTQEKVDQFKLSLSSFSLDGAASGISQILKNAIIVIVAAGAFLLFAGRFMNGGGN</sequence>
<dbReference type="Proteomes" id="UP000595001">
    <property type="component" value="Chromosome"/>
</dbReference>
<protein>
    <recommendedName>
        <fullName evidence="3">Envelope protein N-terminal domain-containing protein</fullName>
    </recommendedName>
</protein>
<feature type="transmembrane region" description="Helical" evidence="2">
    <location>
        <begin position="547"/>
        <end position="565"/>
    </location>
</feature>
<keyword evidence="5" id="KW-1185">Reference proteome</keyword>
<dbReference type="KEGG" id="hlt:I7X12_07805"/>
<reference evidence="4 5" key="1">
    <citation type="submission" date="2020-12" db="EMBL/GenBank/DDBJ databases">
        <title>Halosimplex halophilum sp. nov. and Halosimplex salinum sp. nov., two new members of the genus Halosimplex.</title>
        <authorList>
            <person name="Cui H.L."/>
        </authorList>
    </citation>
    <scope>NUCLEOTIDE SEQUENCE [LARGE SCALE GENOMIC DNA]</scope>
    <source>
        <strain evidence="4 5">YGH94</strain>
    </source>
</reference>
<feature type="domain" description="Envelope protein N-terminal" evidence="3">
    <location>
        <begin position="66"/>
        <end position="357"/>
    </location>
</feature>
<accession>A0A7T3G1D6</accession>
<dbReference type="Pfam" id="PF26255">
    <property type="entry name" value="Viral_env_HRPV"/>
    <property type="match status" value="1"/>
</dbReference>
<proteinExistence type="predicted"/>
<keyword evidence="1" id="KW-0175">Coiled coil</keyword>
<feature type="coiled-coil region" evidence="1">
    <location>
        <begin position="500"/>
        <end position="527"/>
    </location>
</feature>
<name>A0A7T3G1D6_9EURY</name>
<dbReference type="GeneID" id="60588388"/>
<evidence type="ECO:0000256" key="2">
    <source>
        <dbReference type="SAM" id="Phobius"/>
    </source>
</evidence>
<evidence type="ECO:0000259" key="3">
    <source>
        <dbReference type="Pfam" id="PF26255"/>
    </source>
</evidence>
<dbReference type="RefSeq" id="WP_198063274.1">
    <property type="nucleotide sequence ID" value="NZ_CP065856.1"/>
</dbReference>
<keyword evidence="2" id="KW-0472">Membrane</keyword>
<dbReference type="AlphaFoldDB" id="A0A7T3G1D6"/>
<dbReference type="EMBL" id="CP065856">
    <property type="protein sequence ID" value="QPV64505.1"/>
    <property type="molecule type" value="Genomic_DNA"/>
</dbReference>
<evidence type="ECO:0000313" key="4">
    <source>
        <dbReference type="EMBL" id="QPV64505.1"/>
    </source>
</evidence>